<feature type="compositionally biased region" description="Basic residues" evidence="1">
    <location>
        <begin position="245"/>
        <end position="263"/>
    </location>
</feature>
<evidence type="ECO:0000313" key="2">
    <source>
        <dbReference type="EMBL" id="EGG19724.1"/>
    </source>
</evidence>
<organism evidence="2 3">
    <name type="scientific">Cavenderia fasciculata</name>
    <name type="common">Slime mold</name>
    <name type="synonym">Dictyostelium fasciculatum</name>
    <dbReference type="NCBI Taxonomy" id="261658"/>
    <lineage>
        <taxon>Eukaryota</taxon>
        <taxon>Amoebozoa</taxon>
        <taxon>Evosea</taxon>
        <taxon>Eumycetozoa</taxon>
        <taxon>Dictyostelia</taxon>
        <taxon>Acytosteliales</taxon>
        <taxon>Cavenderiaceae</taxon>
        <taxon>Cavenderia</taxon>
    </lineage>
</organism>
<evidence type="ECO:0000313" key="3">
    <source>
        <dbReference type="Proteomes" id="UP000007797"/>
    </source>
</evidence>
<dbReference type="AlphaFoldDB" id="F4PY64"/>
<dbReference type="KEGG" id="dfa:DFA_00302"/>
<dbReference type="RefSeq" id="XP_004358018.1">
    <property type="nucleotide sequence ID" value="XM_004357961.1"/>
</dbReference>
<gene>
    <name evidence="2" type="ORF">DFA_00302</name>
</gene>
<reference evidence="3" key="1">
    <citation type="journal article" date="2011" name="Genome Res.">
        <title>Phylogeny-wide analysis of social amoeba genomes highlights ancient origins for complex intercellular communication.</title>
        <authorList>
            <person name="Heidel A.J."/>
            <person name="Lawal H.M."/>
            <person name="Felder M."/>
            <person name="Schilde C."/>
            <person name="Helps N.R."/>
            <person name="Tunggal B."/>
            <person name="Rivero F."/>
            <person name="John U."/>
            <person name="Schleicher M."/>
            <person name="Eichinger L."/>
            <person name="Platzer M."/>
            <person name="Noegel A.A."/>
            <person name="Schaap P."/>
            <person name="Gloeckner G."/>
        </authorList>
    </citation>
    <scope>NUCLEOTIDE SEQUENCE [LARGE SCALE GENOMIC DNA]</scope>
    <source>
        <strain evidence="3">SH3</strain>
    </source>
</reference>
<dbReference type="GeneID" id="14871598"/>
<name>F4PY64_CACFS</name>
<keyword evidence="3" id="KW-1185">Reference proteome</keyword>
<dbReference type="Proteomes" id="UP000007797">
    <property type="component" value="Unassembled WGS sequence"/>
</dbReference>
<dbReference type="EMBL" id="GL883014">
    <property type="protein sequence ID" value="EGG19724.1"/>
    <property type="molecule type" value="Genomic_DNA"/>
</dbReference>
<sequence length="300" mass="34405">MNFEAVGIIYIHISAMSIMMSPMVSLVDCYQQTIGSITTKAETENRNVSEMEQGYLDYIAERQSKAEKICSKDIYEYLKKLQEKLYPQEVSELSQGIREREQLIYELEMEFLTTRMDFTNSLFKFKSDPFAYDTKMSKLKNGRVSLPNTTQKYTKIYGQVQENNGLLDLLVQKGATLRSQLQALADYGNWKKEQVEIDNQAQQLKKAQQEQEEKIRLEFQERLDALNQEKKKKVLPNTPGGGKKAAARPKNPKVHNPKGKQPKPVKPTNQAQQPPLPPVDIDNDHNMNGANDNNQQDQDV</sequence>
<protein>
    <submittedName>
        <fullName evidence="2">Uncharacterized protein</fullName>
    </submittedName>
</protein>
<feature type="region of interest" description="Disordered" evidence="1">
    <location>
        <begin position="228"/>
        <end position="300"/>
    </location>
</feature>
<accession>F4PY64</accession>
<evidence type="ECO:0000256" key="1">
    <source>
        <dbReference type="SAM" id="MobiDB-lite"/>
    </source>
</evidence>
<feature type="compositionally biased region" description="Low complexity" evidence="1">
    <location>
        <begin position="286"/>
        <end position="300"/>
    </location>
</feature>
<proteinExistence type="predicted"/>